<comment type="caution">
    <text evidence="2">The sequence shown here is derived from an EMBL/GenBank/DDBJ whole genome shotgun (WGS) entry which is preliminary data.</text>
</comment>
<dbReference type="InterPro" id="IPR036278">
    <property type="entry name" value="Sialidase_sf"/>
</dbReference>
<sequence length="379" mass="41032">MAHYLLSKLGLGLKEKENTSNDNNSDPPPPLPQLQVLPHDHFAPSTSGTYPRLCRLSDGSLLKSYTTFSPAEGERTLAISRSTDDQARSFHPLGEITRSRGDCDNCFLLEIKPGTVLAAFRNHDIRPEDGRPTWFRITICRSEDGGRSWGFLSQAVEKGAPDGVWEPFMRMGACAGQQEVQLYYSAEGDQGRRQDTMVVVSADWGGSWSRPRRVTGGEGGLRDGMVGISELTDRGTGREGLVMVMETTRYGTGRFNIEAVVSYDGGLSWGSRQEVYKPTGEGRNAGAPQIASVAGGEGVVVVFMTDEDGDGGKWPAGAKIKAVLGAELDNGRINWGRKGEAVFEEGSSWPGILEVGHAEVLVVSERGSKIAGRLLRLDV</sequence>
<proteinExistence type="predicted"/>
<dbReference type="PANTHER" id="PTHR38792">
    <property type="entry name" value="BNR/ASP-BOX REPEAT DOMAIN PROTEIN (AFU_ORTHOLOGUE AFUA_7G06430)-RELATED"/>
    <property type="match status" value="1"/>
</dbReference>
<evidence type="ECO:0000313" key="2">
    <source>
        <dbReference type="EMBL" id="KAK0705790.1"/>
    </source>
</evidence>
<dbReference type="CDD" id="cd15482">
    <property type="entry name" value="Sialidase_non-viral"/>
    <property type="match status" value="1"/>
</dbReference>
<dbReference type="AlphaFoldDB" id="A0AA39ZY63"/>
<name>A0AA39ZY63_9PEZI</name>
<dbReference type="Proteomes" id="UP001172159">
    <property type="component" value="Unassembled WGS sequence"/>
</dbReference>
<evidence type="ECO:0000256" key="1">
    <source>
        <dbReference type="SAM" id="MobiDB-lite"/>
    </source>
</evidence>
<organism evidence="2 3">
    <name type="scientific">Apiosordaria backusii</name>
    <dbReference type="NCBI Taxonomy" id="314023"/>
    <lineage>
        <taxon>Eukaryota</taxon>
        <taxon>Fungi</taxon>
        <taxon>Dikarya</taxon>
        <taxon>Ascomycota</taxon>
        <taxon>Pezizomycotina</taxon>
        <taxon>Sordariomycetes</taxon>
        <taxon>Sordariomycetidae</taxon>
        <taxon>Sordariales</taxon>
        <taxon>Lasiosphaeriaceae</taxon>
        <taxon>Apiosordaria</taxon>
    </lineage>
</organism>
<keyword evidence="3" id="KW-1185">Reference proteome</keyword>
<feature type="region of interest" description="Disordered" evidence="1">
    <location>
        <begin position="13"/>
        <end position="41"/>
    </location>
</feature>
<accession>A0AA39ZY63</accession>
<reference evidence="2" key="1">
    <citation type="submission" date="2023-06" db="EMBL/GenBank/DDBJ databases">
        <title>Genome-scale phylogeny and comparative genomics of the fungal order Sordariales.</title>
        <authorList>
            <consortium name="Lawrence Berkeley National Laboratory"/>
            <person name="Hensen N."/>
            <person name="Bonometti L."/>
            <person name="Westerberg I."/>
            <person name="Brannstrom I.O."/>
            <person name="Guillou S."/>
            <person name="Cros-Aarteil S."/>
            <person name="Calhoun S."/>
            <person name="Haridas S."/>
            <person name="Kuo A."/>
            <person name="Mondo S."/>
            <person name="Pangilinan J."/>
            <person name="Riley R."/>
            <person name="Labutti K."/>
            <person name="Andreopoulos B."/>
            <person name="Lipzen A."/>
            <person name="Chen C."/>
            <person name="Yanf M."/>
            <person name="Daum C."/>
            <person name="Ng V."/>
            <person name="Clum A."/>
            <person name="Steindorff A."/>
            <person name="Ohm R."/>
            <person name="Martin F."/>
            <person name="Silar P."/>
            <person name="Natvig D."/>
            <person name="Lalanne C."/>
            <person name="Gautier V."/>
            <person name="Ament-Velasquez S.L."/>
            <person name="Kruys A."/>
            <person name="Hutchinson M.I."/>
            <person name="Powell A.J."/>
            <person name="Barry K."/>
            <person name="Miller A.N."/>
            <person name="Grigoriev I.V."/>
            <person name="Debuchy R."/>
            <person name="Gladieux P."/>
            <person name="Thoren M.H."/>
            <person name="Johannesson H."/>
        </authorList>
    </citation>
    <scope>NUCLEOTIDE SEQUENCE</scope>
    <source>
        <strain evidence="2">CBS 540.89</strain>
    </source>
</reference>
<dbReference type="Gene3D" id="2.120.10.10">
    <property type="match status" value="1"/>
</dbReference>
<evidence type="ECO:0000313" key="3">
    <source>
        <dbReference type="Proteomes" id="UP001172159"/>
    </source>
</evidence>
<dbReference type="EMBL" id="JAUKTV010000020">
    <property type="protein sequence ID" value="KAK0705790.1"/>
    <property type="molecule type" value="Genomic_DNA"/>
</dbReference>
<gene>
    <name evidence="2" type="ORF">B0T21DRAFT_298920</name>
</gene>
<protein>
    <submittedName>
        <fullName evidence="2">Sialidase</fullName>
    </submittedName>
</protein>
<dbReference type="SUPFAM" id="SSF50939">
    <property type="entry name" value="Sialidases"/>
    <property type="match status" value="1"/>
</dbReference>
<dbReference type="PANTHER" id="PTHR38792:SF3">
    <property type="entry name" value="BNR_ASP-BOX REPEAT DOMAIN PROTEIN (AFU_ORTHOLOGUE AFUA_7G06430)-RELATED"/>
    <property type="match status" value="1"/>
</dbReference>